<proteinExistence type="inferred from homology"/>
<reference evidence="5" key="3">
    <citation type="submission" date="2010-09" db="EMBL/GenBank/DDBJ databases">
        <title>Annotation of Gaeumannomyces graminis var. tritici R3-111a-1.</title>
        <authorList>
            <consortium name="The Broad Institute Genome Sequencing Platform"/>
            <person name="Ma L.-J."/>
            <person name="Dead R."/>
            <person name="Young S.K."/>
            <person name="Zeng Q."/>
            <person name="Gargeya S."/>
            <person name="Fitzgerald M."/>
            <person name="Haas B."/>
            <person name="Abouelleil A."/>
            <person name="Alvarado L."/>
            <person name="Arachchi H.M."/>
            <person name="Berlin A."/>
            <person name="Brown A."/>
            <person name="Chapman S.B."/>
            <person name="Chen Z."/>
            <person name="Dunbar C."/>
            <person name="Freedman E."/>
            <person name="Gearin G."/>
            <person name="Gellesch M."/>
            <person name="Goldberg J."/>
            <person name="Griggs A."/>
            <person name="Gujja S."/>
            <person name="Heiman D."/>
            <person name="Howarth C."/>
            <person name="Larson L."/>
            <person name="Lui A."/>
            <person name="MacDonald P.J.P."/>
            <person name="Mehta T."/>
            <person name="Montmayeur A."/>
            <person name="Murphy C."/>
            <person name="Neiman D."/>
            <person name="Pearson M."/>
            <person name="Priest M."/>
            <person name="Roberts A."/>
            <person name="Saif S."/>
            <person name="Shea T."/>
            <person name="Shenoy N."/>
            <person name="Sisk P."/>
            <person name="Stolte C."/>
            <person name="Sykes S."/>
            <person name="Yandava C."/>
            <person name="Wortman J."/>
            <person name="Nusbaum C."/>
            <person name="Birren B."/>
        </authorList>
    </citation>
    <scope>NUCLEOTIDE SEQUENCE</scope>
    <source>
        <strain evidence="5">R3-111a-1</strain>
    </source>
</reference>
<feature type="signal peptide" evidence="4">
    <location>
        <begin position="1"/>
        <end position="20"/>
    </location>
</feature>
<dbReference type="SMART" id="SM00671">
    <property type="entry name" value="SEL1"/>
    <property type="match status" value="10"/>
</dbReference>
<gene>
    <name evidence="6" type="primary">20341430</name>
    <name evidence="5" type="ORF">GGTG_00972</name>
</gene>
<reference evidence="6" key="4">
    <citation type="journal article" date="2015" name="G3 (Bethesda)">
        <title>Genome sequences of three phytopathogenic species of the Magnaporthaceae family of fungi.</title>
        <authorList>
            <person name="Okagaki L.H."/>
            <person name="Nunes C.C."/>
            <person name="Sailsbery J."/>
            <person name="Clay B."/>
            <person name="Brown D."/>
            <person name="John T."/>
            <person name="Oh Y."/>
            <person name="Young N."/>
            <person name="Fitzgerald M."/>
            <person name="Haas B.J."/>
            <person name="Zeng Q."/>
            <person name="Young S."/>
            <person name="Adiconis X."/>
            <person name="Fan L."/>
            <person name="Levin J.Z."/>
            <person name="Mitchell T.K."/>
            <person name="Okubara P.A."/>
            <person name="Farman M.L."/>
            <person name="Kohn L.M."/>
            <person name="Birren B."/>
            <person name="Ma L.-J."/>
            <person name="Dean R.A."/>
        </authorList>
    </citation>
    <scope>NUCLEOTIDE SEQUENCE</scope>
    <source>
        <strain evidence="6">R3-111a-1</strain>
    </source>
</reference>
<dbReference type="Pfam" id="PF08238">
    <property type="entry name" value="Sel1"/>
    <property type="match status" value="11"/>
</dbReference>
<dbReference type="InterPro" id="IPR011990">
    <property type="entry name" value="TPR-like_helical_dom_sf"/>
</dbReference>
<reference evidence="6" key="5">
    <citation type="submission" date="2018-04" db="UniProtKB">
        <authorList>
            <consortium name="EnsemblFungi"/>
        </authorList>
    </citation>
    <scope>IDENTIFICATION</scope>
    <source>
        <strain evidence="6">R3-111a-1</strain>
    </source>
</reference>
<dbReference type="GO" id="GO:0036503">
    <property type="term" value="P:ERAD pathway"/>
    <property type="evidence" value="ECO:0007669"/>
    <property type="project" value="TreeGrafter"/>
</dbReference>
<feature type="chain" id="PRO_5015094126" evidence="4">
    <location>
        <begin position="21"/>
        <end position="829"/>
    </location>
</feature>
<evidence type="ECO:0000256" key="2">
    <source>
        <dbReference type="SAM" id="MobiDB-lite"/>
    </source>
</evidence>
<dbReference type="GO" id="GO:0016874">
    <property type="term" value="F:ligase activity"/>
    <property type="evidence" value="ECO:0007669"/>
    <property type="project" value="UniProtKB-KW"/>
</dbReference>
<dbReference type="STRING" id="644352.J3NI89"/>
<evidence type="ECO:0000256" key="3">
    <source>
        <dbReference type="SAM" id="Phobius"/>
    </source>
</evidence>
<keyword evidence="4" id="KW-0732">Signal</keyword>
<dbReference type="PANTHER" id="PTHR11102:SF147">
    <property type="entry name" value="SEL1L ADAPTOR SUBUNIT OF ERAD E3 UBIQUITIN LIGASE"/>
    <property type="match status" value="1"/>
</dbReference>
<keyword evidence="7" id="KW-1185">Reference proteome</keyword>
<organism evidence="5">
    <name type="scientific">Gaeumannomyces tritici (strain R3-111a-1)</name>
    <name type="common">Wheat and barley take-all root rot fungus</name>
    <name type="synonym">Gaeumannomyces graminis var. tritici</name>
    <dbReference type="NCBI Taxonomy" id="644352"/>
    <lineage>
        <taxon>Eukaryota</taxon>
        <taxon>Fungi</taxon>
        <taxon>Dikarya</taxon>
        <taxon>Ascomycota</taxon>
        <taxon>Pezizomycotina</taxon>
        <taxon>Sordariomycetes</taxon>
        <taxon>Sordariomycetidae</taxon>
        <taxon>Magnaporthales</taxon>
        <taxon>Magnaporthaceae</taxon>
        <taxon>Gaeumannomyces</taxon>
    </lineage>
</organism>
<dbReference type="RefSeq" id="XP_009216991.1">
    <property type="nucleotide sequence ID" value="XM_009218727.1"/>
</dbReference>
<dbReference type="AlphaFoldDB" id="J3NI89"/>
<feature type="compositionally biased region" description="Low complexity" evidence="2">
    <location>
        <begin position="789"/>
        <end position="813"/>
    </location>
</feature>
<comment type="similarity">
    <text evidence="1">Belongs to the sel-1 family.</text>
</comment>
<dbReference type="Proteomes" id="UP000006039">
    <property type="component" value="Unassembled WGS sequence"/>
</dbReference>
<accession>J3NI89</accession>
<evidence type="ECO:0000256" key="4">
    <source>
        <dbReference type="SAM" id="SignalP"/>
    </source>
</evidence>
<reference evidence="5" key="2">
    <citation type="submission" date="2010-07" db="EMBL/GenBank/DDBJ databases">
        <authorList>
            <consortium name="The Broad Institute Genome Sequencing Platform"/>
            <consortium name="Broad Institute Genome Sequencing Center for Infectious Disease"/>
            <person name="Ma L.-J."/>
            <person name="Dead R."/>
            <person name="Young S."/>
            <person name="Zeng Q."/>
            <person name="Koehrsen M."/>
            <person name="Alvarado L."/>
            <person name="Berlin A."/>
            <person name="Chapman S.B."/>
            <person name="Chen Z."/>
            <person name="Freedman E."/>
            <person name="Gellesch M."/>
            <person name="Goldberg J."/>
            <person name="Griggs A."/>
            <person name="Gujja S."/>
            <person name="Heilman E.R."/>
            <person name="Heiman D."/>
            <person name="Hepburn T."/>
            <person name="Howarth C."/>
            <person name="Jen D."/>
            <person name="Larson L."/>
            <person name="Mehta T."/>
            <person name="Neiman D."/>
            <person name="Pearson M."/>
            <person name="Roberts A."/>
            <person name="Saif S."/>
            <person name="Shea T."/>
            <person name="Shenoy N."/>
            <person name="Sisk P."/>
            <person name="Stolte C."/>
            <person name="Sykes S."/>
            <person name="Walk T."/>
            <person name="White J."/>
            <person name="Yandava C."/>
            <person name="Haas B."/>
            <person name="Nusbaum C."/>
            <person name="Birren B."/>
        </authorList>
    </citation>
    <scope>NUCLEOTIDE SEQUENCE</scope>
    <source>
        <strain evidence="5">R3-111a-1</strain>
    </source>
</reference>
<evidence type="ECO:0000256" key="1">
    <source>
        <dbReference type="ARBA" id="ARBA00038101"/>
    </source>
</evidence>
<name>J3NI89_GAET3</name>
<protein>
    <submittedName>
        <fullName evidence="5">Ubiquitin-protein ligase Sel1/Ubx2</fullName>
    </submittedName>
</protein>
<dbReference type="InterPro" id="IPR050767">
    <property type="entry name" value="Sel1_AlgK"/>
</dbReference>
<keyword evidence="3" id="KW-0812">Transmembrane</keyword>
<dbReference type="OrthoDB" id="27934at2759"/>
<evidence type="ECO:0000313" key="7">
    <source>
        <dbReference type="Proteomes" id="UP000006039"/>
    </source>
</evidence>
<dbReference type="GeneID" id="20341430"/>
<feature type="region of interest" description="Disordered" evidence="2">
    <location>
        <begin position="37"/>
        <end position="58"/>
    </location>
</feature>
<feature type="transmembrane region" description="Helical" evidence="3">
    <location>
        <begin position="755"/>
        <end position="775"/>
    </location>
</feature>
<dbReference type="Gene3D" id="1.25.40.10">
    <property type="entry name" value="Tetratricopeptide repeat domain"/>
    <property type="match status" value="3"/>
</dbReference>
<dbReference type="EnsemblFungi" id="EJT80982">
    <property type="protein sequence ID" value="EJT80982"/>
    <property type="gene ID" value="GGTG_00972"/>
</dbReference>
<keyword evidence="3" id="KW-0472">Membrane</keyword>
<dbReference type="GO" id="GO:0005789">
    <property type="term" value="C:endoplasmic reticulum membrane"/>
    <property type="evidence" value="ECO:0007669"/>
    <property type="project" value="TreeGrafter"/>
</dbReference>
<dbReference type="VEuPathDB" id="FungiDB:GGTG_00972"/>
<dbReference type="eggNOG" id="KOG1550">
    <property type="taxonomic scope" value="Eukaryota"/>
</dbReference>
<dbReference type="EMBL" id="GL385395">
    <property type="protein sequence ID" value="EJT80982.1"/>
    <property type="molecule type" value="Genomic_DNA"/>
</dbReference>
<evidence type="ECO:0000313" key="5">
    <source>
        <dbReference type="EMBL" id="EJT80982.1"/>
    </source>
</evidence>
<feature type="region of interest" description="Disordered" evidence="2">
    <location>
        <begin position="785"/>
        <end position="815"/>
    </location>
</feature>
<keyword evidence="5" id="KW-0436">Ligase</keyword>
<reference evidence="7" key="1">
    <citation type="submission" date="2010-07" db="EMBL/GenBank/DDBJ databases">
        <title>The genome sequence of Gaeumannomyces graminis var. tritici strain R3-111a-1.</title>
        <authorList>
            <consortium name="The Broad Institute Genome Sequencing Platform"/>
            <person name="Ma L.-J."/>
            <person name="Dead R."/>
            <person name="Young S."/>
            <person name="Zeng Q."/>
            <person name="Koehrsen M."/>
            <person name="Alvarado L."/>
            <person name="Berlin A."/>
            <person name="Chapman S.B."/>
            <person name="Chen Z."/>
            <person name="Freedman E."/>
            <person name="Gellesch M."/>
            <person name="Goldberg J."/>
            <person name="Griggs A."/>
            <person name="Gujja S."/>
            <person name="Heilman E.R."/>
            <person name="Heiman D."/>
            <person name="Hepburn T."/>
            <person name="Howarth C."/>
            <person name="Jen D."/>
            <person name="Larson L."/>
            <person name="Mehta T."/>
            <person name="Neiman D."/>
            <person name="Pearson M."/>
            <person name="Roberts A."/>
            <person name="Saif S."/>
            <person name="Shea T."/>
            <person name="Shenoy N."/>
            <person name="Sisk P."/>
            <person name="Stolte C."/>
            <person name="Sykes S."/>
            <person name="Walk T."/>
            <person name="White J."/>
            <person name="Yandava C."/>
            <person name="Haas B."/>
            <person name="Nusbaum C."/>
            <person name="Birren B."/>
        </authorList>
    </citation>
    <scope>NUCLEOTIDE SEQUENCE [LARGE SCALE GENOMIC DNA]</scope>
    <source>
        <strain evidence="7">R3-111a-1</strain>
    </source>
</reference>
<dbReference type="HOGENOM" id="CLU_007931_0_0_1"/>
<keyword evidence="3" id="KW-1133">Transmembrane helix</keyword>
<sequence length="829" mass="90397">MGRAVVWLLLFSQGIAWASGATAAQARAHDDGAPQTEVLAGVAPGGGAPGSDPLGSREPGADLVDAALKELHQLQLPAHRRRRKRPGMVAAAAQQLLKVLPSFHLTGPPSGHPRQPNGPLSDAVRLLEGAAQKNNSDALYLLAEMKFYGNFSLPRDFSAAYSNYQILAALNGNSSAMYMLGLMHSTGVGGVAERDQAKALLYYTFAALRGHTRAQMTVAVRHAAGIGTAKKCEEACKYYKLVADKAIEWYRSGPPGGMGWASESHRIADGFGGVYGEGASVSSSGINAAHTHASFDRYASIADVIEYLDVLVHKGDFRASFNLGRIYYDGQRGLDRDFKAARKYFLKVVAKFWKDGRAVENAAPQLDRVAGKAAGYLGRMYMRGEGVDQNMERARDWYNRGIAQGDAQSQYGLGLLLMGGHGVSRNMGRATELFKAAAAQDYAPANVKLGSLYLDQGGPEDLRAANDCFEQAAKYGNIEAHYYLAEMISHGVGRDRSCSHALSYYRSVAEKAEPLVSSWAEANQAHDDGELETAFLQYLGVAEQGYERAQSNVAYLLDEQTSRLPLPIWLTRRTPRPSLLRNPSLGLIYWTRSSRQGNIDSLVKMGDYYLDGVGAEADVDKAVQCYTGAADYHQSAQALYNLGWMHEYGVGLDQDYHLAKRYYDEALMTNDEAYLPVTLALLKLRVKSAWNTLTNGRINSIQDDPAPAKDWSLGEWIANFLQEDRFIYDEGQLDDNYDQTMPGADSPLPEELEEGLAETLIILGLAAALAFLVYYRQQRQQAHREENAMRAQAGAPGQAGGPAAPGDRGAFPPVDQPEFQQWVAGGIGH</sequence>
<dbReference type="SUPFAM" id="SSF81901">
    <property type="entry name" value="HCP-like"/>
    <property type="match status" value="4"/>
</dbReference>
<dbReference type="InterPro" id="IPR006597">
    <property type="entry name" value="Sel1-like"/>
</dbReference>
<evidence type="ECO:0000313" key="6">
    <source>
        <dbReference type="EnsemblFungi" id="EJT80982"/>
    </source>
</evidence>
<dbReference type="PANTHER" id="PTHR11102">
    <property type="entry name" value="SEL-1-LIKE PROTEIN"/>
    <property type="match status" value="1"/>
</dbReference>